<comment type="catalytic activity">
    <reaction evidence="1 5 6">
        <text>[protein]-peptidylproline (omega=180) = [protein]-peptidylproline (omega=0)</text>
        <dbReference type="Rhea" id="RHEA:16237"/>
        <dbReference type="Rhea" id="RHEA-COMP:10747"/>
        <dbReference type="Rhea" id="RHEA-COMP:10748"/>
        <dbReference type="ChEBI" id="CHEBI:83833"/>
        <dbReference type="ChEBI" id="CHEBI:83834"/>
        <dbReference type="EC" id="5.2.1.8"/>
    </reaction>
</comment>
<proteinExistence type="inferred from homology"/>
<name>A0A916Z665_9BACT</name>
<keyword evidence="3 5" id="KW-0697">Rotamase</keyword>
<evidence type="ECO:0000313" key="10">
    <source>
        <dbReference type="Proteomes" id="UP000609064"/>
    </source>
</evidence>
<dbReference type="EMBL" id="BMKK01000013">
    <property type="protein sequence ID" value="GGD77111.1"/>
    <property type="molecule type" value="Genomic_DNA"/>
</dbReference>
<dbReference type="InterPro" id="IPR036944">
    <property type="entry name" value="PPIase_FKBP_N_sf"/>
</dbReference>
<feature type="domain" description="PPIase FKBP-type" evidence="8">
    <location>
        <begin position="164"/>
        <end position="249"/>
    </location>
</feature>
<evidence type="ECO:0000256" key="4">
    <source>
        <dbReference type="ARBA" id="ARBA00023235"/>
    </source>
</evidence>
<dbReference type="PANTHER" id="PTHR43811:SF23">
    <property type="entry name" value="FKBP-TYPE 22 KDA PEPTIDYL-PROLYL CIS-TRANS ISOMERASE"/>
    <property type="match status" value="1"/>
</dbReference>
<dbReference type="InterPro" id="IPR000774">
    <property type="entry name" value="PPIase_FKBP_N"/>
</dbReference>
<keyword evidence="7" id="KW-0732">Signal</keyword>
<evidence type="ECO:0000256" key="2">
    <source>
        <dbReference type="ARBA" id="ARBA00006577"/>
    </source>
</evidence>
<evidence type="ECO:0000256" key="1">
    <source>
        <dbReference type="ARBA" id="ARBA00000971"/>
    </source>
</evidence>
<dbReference type="PROSITE" id="PS50059">
    <property type="entry name" value="FKBP_PPIASE"/>
    <property type="match status" value="1"/>
</dbReference>
<evidence type="ECO:0000256" key="7">
    <source>
        <dbReference type="SAM" id="SignalP"/>
    </source>
</evidence>
<dbReference type="InterPro" id="IPR001179">
    <property type="entry name" value="PPIase_FKBP_dom"/>
</dbReference>
<keyword evidence="10" id="KW-1185">Reference proteome</keyword>
<evidence type="ECO:0000256" key="3">
    <source>
        <dbReference type="ARBA" id="ARBA00023110"/>
    </source>
</evidence>
<reference evidence="9" key="2">
    <citation type="submission" date="2020-09" db="EMBL/GenBank/DDBJ databases">
        <authorList>
            <person name="Sun Q."/>
            <person name="Zhou Y."/>
        </authorList>
    </citation>
    <scope>NUCLEOTIDE SEQUENCE</scope>
    <source>
        <strain evidence="9">CGMCC 1.15958</strain>
    </source>
</reference>
<dbReference type="Proteomes" id="UP000609064">
    <property type="component" value="Unassembled WGS sequence"/>
</dbReference>
<reference evidence="9" key="1">
    <citation type="journal article" date="2014" name="Int. J. Syst. Evol. Microbiol.">
        <title>Complete genome sequence of Corynebacterium casei LMG S-19264T (=DSM 44701T), isolated from a smear-ripened cheese.</title>
        <authorList>
            <consortium name="US DOE Joint Genome Institute (JGI-PGF)"/>
            <person name="Walter F."/>
            <person name="Albersmeier A."/>
            <person name="Kalinowski J."/>
            <person name="Ruckert C."/>
        </authorList>
    </citation>
    <scope>NUCLEOTIDE SEQUENCE</scope>
    <source>
        <strain evidence="9">CGMCC 1.15958</strain>
    </source>
</reference>
<dbReference type="RefSeq" id="WP_188769949.1">
    <property type="nucleotide sequence ID" value="NZ_BMKK01000013.1"/>
</dbReference>
<evidence type="ECO:0000259" key="8">
    <source>
        <dbReference type="PROSITE" id="PS50059"/>
    </source>
</evidence>
<comment type="similarity">
    <text evidence="2 6">Belongs to the FKBP-type PPIase family.</text>
</comment>
<dbReference type="SUPFAM" id="SSF54534">
    <property type="entry name" value="FKBP-like"/>
    <property type="match status" value="1"/>
</dbReference>
<dbReference type="AlphaFoldDB" id="A0A916Z665"/>
<dbReference type="PANTHER" id="PTHR43811">
    <property type="entry name" value="FKBP-TYPE PEPTIDYL-PROLYL CIS-TRANS ISOMERASE FKPA"/>
    <property type="match status" value="1"/>
</dbReference>
<dbReference type="Pfam" id="PF01346">
    <property type="entry name" value="FKBP_N"/>
    <property type="match status" value="1"/>
</dbReference>
<sequence length="250" mass="26669">MKKTFIAFATFILITQFSFAQNTKAPAAKPKTPAAKPATTTKTVVVAPSSAEGMKNGVDSISYAIGMNIAGNLKQQNLKVNSAMMAKAIDQILNGQSTWMDPNAANAYIQGYFQNESMKKGAANKAVGDKFLAENKTKAGVVTLPSGLQYSIMKEGNGAKPASSDKVKVHYHGTLIDGSVFDSSVERGQPAEFGVTQVIQGWVEALQLMPVGSKWKLFIPSNLAYGPQGPPSIGPNQVLIFEVELLDIVK</sequence>
<dbReference type="FunFam" id="3.10.50.40:FF:000006">
    <property type="entry name" value="Peptidyl-prolyl cis-trans isomerase"/>
    <property type="match status" value="1"/>
</dbReference>
<dbReference type="Gene3D" id="3.10.50.40">
    <property type="match status" value="1"/>
</dbReference>
<protein>
    <recommendedName>
        <fullName evidence="6">Peptidyl-prolyl cis-trans isomerase</fullName>
        <ecNumber evidence="6">5.2.1.8</ecNumber>
    </recommendedName>
</protein>
<accession>A0A916Z665</accession>
<dbReference type="EC" id="5.2.1.8" evidence="6"/>
<dbReference type="InterPro" id="IPR046357">
    <property type="entry name" value="PPIase_dom_sf"/>
</dbReference>
<dbReference type="GO" id="GO:0003755">
    <property type="term" value="F:peptidyl-prolyl cis-trans isomerase activity"/>
    <property type="evidence" value="ECO:0007669"/>
    <property type="project" value="UniProtKB-UniRule"/>
</dbReference>
<evidence type="ECO:0000256" key="5">
    <source>
        <dbReference type="PROSITE-ProRule" id="PRU00277"/>
    </source>
</evidence>
<keyword evidence="4 5" id="KW-0413">Isomerase</keyword>
<evidence type="ECO:0000256" key="6">
    <source>
        <dbReference type="RuleBase" id="RU003915"/>
    </source>
</evidence>
<dbReference type="GO" id="GO:0006457">
    <property type="term" value="P:protein folding"/>
    <property type="evidence" value="ECO:0007669"/>
    <property type="project" value="InterPro"/>
</dbReference>
<dbReference type="Pfam" id="PF00254">
    <property type="entry name" value="FKBP_C"/>
    <property type="match status" value="1"/>
</dbReference>
<evidence type="ECO:0000313" key="9">
    <source>
        <dbReference type="EMBL" id="GGD77111.1"/>
    </source>
</evidence>
<feature type="signal peptide" evidence="7">
    <location>
        <begin position="1"/>
        <end position="20"/>
    </location>
</feature>
<feature type="chain" id="PRO_5037824454" description="Peptidyl-prolyl cis-trans isomerase" evidence="7">
    <location>
        <begin position="21"/>
        <end position="250"/>
    </location>
</feature>
<comment type="caution">
    <text evidence="9">The sequence shown here is derived from an EMBL/GenBank/DDBJ whole genome shotgun (WGS) entry which is preliminary data.</text>
</comment>
<dbReference type="Gene3D" id="1.10.287.460">
    <property type="entry name" value="Peptidyl-prolyl cis-trans isomerase, FKBP-type, N-terminal domain"/>
    <property type="match status" value="1"/>
</dbReference>
<organism evidence="9 10">
    <name type="scientific">Emticicia aquatilis</name>
    <dbReference type="NCBI Taxonomy" id="1537369"/>
    <lineage>
        <taxon>Bacteria</taxon>
        <taxon>Pseudomonadati</taxon>
        <taxon>Bacteroidota</taxon>
        <taxon>Cytophagia</taxon>
        <taxon>Cytophagales</taxon>
        <taxon>Leadbetterellaceae</taxon>
        <taxon>Emticicia</taxon>
    </lineage>
</organism>
<gene>
    <name evidence="9" type="ORF">GCM10011514_46330</name>
</gene>